<name>A0A4R1RR60_9FLAO</name>
<reference evidence="3 4" key="1">
    <citation type="submission" date="2019-03" db="EMBL/GenBank/DDBJ databases">
        <title>Genomic Encyclopedia of Type Strains, Phase IV (KMG-IV): sequencing the most valuable type-strain genomes for metagenomic binning, comparative biology and taxonomic classification.</title>
        <authorList>
            <person name="Goeker M."/>
        </authorList>
    </citation>
    <scope>NUCLEOTIDE SEQUENCE [LARGE SCALE GENOMIC DNA]</scope>
    <source>
        <strain evidence="3 4">DSM 18792</strain>
    </source>
</reference>
<keyword evidence="2" id="KW-0732">Signal</keyword>
<evidence type="ECO:0000256" key="2">
    <source>
        <dbReference type="SAM" id="SignalP"/>
    </source>
</evidence>
<dbReference type="OrthoDB" id="1450963at2"/>
<dbReference type="RefSeq" id="WP_132214025.1">
    <property type="nucleotide sequence ID" value="NZ_OX156936.1"/>
</dbReference>
<feature type="signal peptide" evidence="2">
    <location>
        <begin position="1"/>
        <end position="18"/>
    </location>
</feature>
<protein>
    <recommendedName>
        <fullName evidence="5">Colicin import membrane protein</fullName>
    </recommendedName>
</protein>
<evidence type="ECO:0000313" key="4">
    <source>
        <dbReference type="Proteomes" id="UP000295455"/>
    </source>
</evidence>
<dbReference type="EMBL" id="SLUP01000001">
    <property type="protein sequence ID" value="TCL68804.1"/>
    <property type="molecule type" value="Genomic_DNA"/>
</dbReference>
<evidence type="ECO:0000313" key="3">
    <source>
        <dbReference type="EMBL" id="TCL68804.1"/>
    </source>
</evidence>
<proteinExistence type="predicted"/>
<gene>
    <name evidence="3" type="ORF">EV196_101226</name>
</gene>
<sequence length="162" mass="18270">MRLLAVLLFLGFAISLQAQEVDFNGATYKIKGKVILQEGADVTTALSAEDQAGIWDAFNKQKALDKERASAEKAIKKAEKEQKKAEKEQKKAEKAQKKAEKELKAKQKAQSKFEDAKEDYKDGLAKYEKLKEKGKLSPNDEAKWLKKIEGLKEDIDKAKKKL</sequence>
<evidence type="ECO:0000256" key="1">
    <source>
        <dbReference type="SAM" id="MobiDB-lite"/>
    </source>
</evidence>
<keyword evidence="4" id="KW-1185">Reference proteome</keyword>
<accession>A0A4R1RR60</accession>
<feature type="chain" id="PRO_5020817051" description="Colicin import membrane protein" evidence="2">
    <location>
        <begin position="19"/>
        <end position="162"/>
    </location>
</feature>
<dbReference type="AlphaFoldDB" id="A0A4R1RR60"/>
<comment type="caution">
    <text evidence="3">The sequence shown here is derived from an EMBL/GenBank/DDBJ whole genome shotgun (WGS) entry which is preliminary data.</text>
</comment>
<evidence type="ECO:0008006" key="5">
    <source>
        <dbReference type="Google" id="ProtNLM"/>
    </source>
</evidence>
<dbReference type="Proteomes" id="UP000295455">
    <property type="component" value="Unassembled WGS sequence"/>
</dbReference>
<organism evidence="3 4">
    <name type="scientific">Mariniflexile fucanivorans</name>
    <dbReference type="NCBI Taxonomy" id="264023"/>
    <lineage>
        <taxon>Bacteria</taxon>
        <taxon>Pseudomonadati</taxon>
        <taxon>Bacteroidota</taxon>
        <taxon>Flavobacteriia</taxon>
        <taxon>Flavobacteriales</taxon>
        <taxon>Flavobacteriaceae</taxon>
        <taxon>Mariniflexile</taxon>
    </lineage>
</organism>
<feature type="region of interest" description="Disordered" evidence="1">
    <location>
        <begin position="69"/>
        <end position="116"/>
    </location>
</feature>